<feature type="non-terminal residue" evidence="1">
    <location>
        <position position="54"/>
    </location>
</feature>
<evidence type="ECO:0000313" key="1">
    <source>
        <dbReference type="EMBL" id="KAJ3054492.1"/>
    </source>
</evidence>
<dbReference type="Proteomes" id="UP001212841">
    <property type="component" value="Unassembled WGS sequence"/>
</dbReference>
<comment type="caution">
    <text evidence="1">The sequence shown here is derived from an EMBL/GenBank/DDBJ whole genome shotgun (WGS) entry which is preliminary data.</text>
</comment>
<keyword evidence="2" id="KW-1185">Reference proteome</keyword>
<dbReference type="AlphaFoldDB" id="A0AAD5SN33"/>
<feature type="non-terminal residue" evidence="1">
    <location>
        <position position="1"/>
    </location>
</feature>
<name>A0AAD5SN33_9FUNG</name>
<protein>
    <submittedName>
        <fullName evidence="1">Uncharacterized protein</fullName>
    </submittedName>
</protein>
<accession>A0AAD5SN33</accession>
<evidence type="ECO:0000313" key="2">
    <source>
        <dbReference type="Proteomes" id="UP001212841"/>
    </source>
</evidence>
<gene>
    <name evidence="1" type="ORF">HK097_001673</name>
</gene>
<sequence>PISTHNARGPFGAGAGTIGDAGGAANHFVGLDYSTVMSYGPPPGAHQQQPGVMG</sequence>
<dbReference type="EMBL" id="JADGJD010000134">
    <property type="protein sequence ID" value="KAJ3054492.1"/>
    <property type="molecule type" value="Genomic_DNA"/>
</dbReference>
<reference evidence="1" key="1">
    <citation type="submission" date="2020-05" db="EMBL/GenBank/DDBJ databases">
        <title>Phylogenomic resolution of chytrid fungi.</title>
        <authorList>
            <person name="Stajich J.E."/>
            <person name="Amses K."/>
            <person name="Simmons R."/>
            <person name="Seto K."/>
            <person name="Myers J."/>
            <person name="Bonds A."/>
            <person name="Quandt C.A."/>
            <person name="Barry K."/>
            <person name="Liu P."/>
            <person name="Grigoriev I."/>
            <person name="Longcore J.E."/>
            <person name="James T.Y."/>
        </authorList>
    </citation>
    <scope>NUCLEOTIDE SEQUENCE</scope>
    <source>
        <strain evidence="1">JEL0318</strain>
    </source>
</reference>
<proteinExistence type="predicted"/>
<organism evidence="1 2">
    <name type="scientific">Rhizophlyctis rosea</name>
    <dbReference type="NCBI Taxonomy" id="64517"/>
    <lineage>
        <taxon>Eukaryota</taxon>
        <taxon>Fungi</taxon>
        <taxon>Fungi incertae sedis</taxon>
        <taxon>Chytridiomycota</taxon>
        <taxon>Chytridiomycota incertae sedis</taxon>
        <taxon>Chytridiomycetes</taxon>
        <taxon>Rhizophlyctidales</taxon>
        <taxon>Rhizophlyctidaceae</taxon>
        <taxon>Rhizophlyctis</taxon>
    </lineage>
</organism>